<evidence type="ECO:0000256" key="13">
    <source>
        <dbReference type="ARBA" id="ARBA00042313"/>
    </source>
</evidence>
<dbReference type="InterPro" id="IPR005467">
    <property type="entry name" value="His_kinase_dom"/>
</dbReference>
<evidence type="ECO:0000313" key="16">
    <source>
        <dbReference type="EMBL" id="MBK1629565.1"/>
    </source>
</evidence>
<dbReference type="Gene3D" id="3.30.565.10">
    <property type="entry name" value="Histidine kinase-like ATPase, C-terminal domain"/>
    <property type="match status" value="1"/>
</dbReference>
<evidence type="ECO:0000256" key="10">
    <source>
        <dbReference type="ARBA" id="ARBA00023231"/>
    </source>
</evidence>
<keyword evidence="3" id="KW-0597">Phosphoprotein</keyword>
<dbReference type="SMART" id="SM00387">
    <property type="entry name" value="HATPase_c"/>
    <property type="match status" value="1"/>
</dbReference>
<dbReference type="InterPro" id="IPR035965">
    <property type="entry name" value="PAS-like_dom_sf"/>
</dbReference>
<dbReference type="GO" id="GO:0016301">
    <property type="term" value="F:kinase activity"/>
    <property type="evidence" value="ECO:0007669"/>
    <property type="project" value="UniProtKB-KW"/>
</dbReference>
<dbReference type="PANTHER" id="PTHR43065:SF16">
    <property type="entry name" value="SENSORY HISTIDINE KINASE_PHOSPHATASE NTRB"/>
    <property type="match status" value="1"/>
</dbReference>
<keyword evidence="10" id="KW-0535">Nitrogen fixation</keyword>
<dbReference type="InterPro" id="IPR003594">
    <property type="entry name" value="HATPase_dom"/>
</dbReference>
<protein>
    <recommendedName>
        <fullName evidence="12">Sensory histidine kinase/phosphatase NtrB</fullName>
        <ecNumber evidence="2">2.7.13.3</ecNumber>
    </recommendedName>
    <alternativeName>
        <fullName evidence="13">Nitrogen regulation protein NR(II)</fullName>
    </alternativeName>
    <alternativeName>
        <fullName evidence="14">Nitrogen regulator II</fullName>
    </alternativeName>
</protein>
<gene>
    <name evidence="16" type="ORF">CKO31_02180</name>
</gene>
<dbReference type="InterPro" id="IPR013767">
    <property type="entry name" value="PAS_fold"/>
</dbReference>
<dbReference type="NCBIfam" id="NF008293">
    <property type="entry name" value="PRK11073.1"/>
    <property type="match status" value="1"/>
</dbReference>
<dbReference type="NCBIfam" id="TIGR00229">
    <property type="entry name" value="sensory_box"/>
    <property type="match status" value="1"/>
</dbReference>
<keyword evidence="17" id="KW-1185">Reference proteome</keyword>
<evidence type="ECO:0000256" key="7">
    <source>
        <dbReference type="ARBA" id="ARBA00022801"/>
    </source>
</evidence>
<dbReference type="SUPFAM" id="SSF55874">
    <property type="entry name" value="ATPase domain of HSP90 chaperone/DNA topoisomerase II/histidine kinase"/>
    <property type="match status" value="1"/>
</dbReference>
<evidence type="ECO:0000256" key="6">
    <source>
        <dbReference type="ARBA" id="ARBA00022777"/>
    </source>
</evidence>
<dbReference type="PRINTS" id="PR00344">
    <property type="entry name" value="BCTRLSENSOR"/>
</dbReference>
<organism evidence="16 17">
    <name type="scientific">Thiohalocapsa halophila</name>
    <dbReference type="NCBI Taxonomy" id="69359"/>
    <lineage>
        <taxon>Bacteria</taxon>
        <taxon>Pseudomonadati</taxon>
        <taxon>Pseudomonadota</taxon>
        <taxon>Gammaproteobacteria</taxon>
        <taxon>Chromatiales</taxon>
        <taxon>Chromatiaceae</taxon>
        <taxon>Thiohalocapsa</taxon>
    </lineage>
</organism>
<reference evidence="16 17" key="1">
    <citation type="journal article" date="2020" name="Microorganisms">
        <title>Osmotic Adaptation and Compatible Solute Biosynthesis of Phototrophic Bacteria as Revealed from Genome Analyses.</title>
        <authorList>
            <person name="Imhoff J.F."/>
            <person name="Rahn T."/>
            <person name="Kunzel S."/>
            <person name="Keller A."/>
            <person name="Neulinger S.C."/>
        </authorList>
    </citation>
    <scope>NUCLEOTIDE SEQUENCE [LARGE SCALE GENOMIC DNA]</scope>
    <source>
        <strain evidence="16 17">DSM 6210</strain>
    </source>
</reference>
<evidence type="ECO:0000259" key="15">
    <source>
        <dbReference type="PROSITE" id="PS50109"/>
    </source>
</evidence>
<dbReference type="Pfam" id="PF02518">
    <property type="entry name" value="HATPase_c"/>
    <property type="match status" value="1"/>
</dbReference>
<evidence type="ECO:0000256" key="4">
    <source>
        <dbReference type="ARBA" id="ARBA00022679"/>
    </source>
</evidence>
<dbReference type="InterPro" id="IPR003661">
    <property type="entry name" value="HisK_dim/P_dom"/>
</dbReference>
<keyword evidence="6 16" id="KW-0418">Kinase</keyword>
<evidence type="ECO:0000256" key="11">
    <source>
        <dbReference type="ARBA" id="ARBA00037696"/>
    </source>
</evidence>
<proteinExistence type="predicted"/>
<keyword evidence="5" id="KW-0547">Nucleotide-binding</keyword>
<comment type="caution">
    <text evidence="16">The sequence shown here is derived from an EMBL/GenBank/DDBJ whole genome shotgun (WGS) entry which is preliminary data.</text>
</comment>
<feature type="domain" description="Histidine kinase" evidence="15">
    <location>
        <begin position="145"/>
        <end position="357"/>
    </location>
</feature>
<dbReference type="InterPro" id="IPR036097">
    <property type="entry name" value="HisK_dim/P_sf"/>
</dbReference>
<evidence type="ECO:0000256" key="1">
    <source>
        <dbReference type="ARBA" id="ARBA00000085"/>
    </source>
</evidence>
<evidence type="ECO:0000256" key="12">
    <source>
        <dbReference type="ARBA" id="ARBA00039567"/>
    </source>
</evidence>
<dbReference type="Pfam" id="PF00512">
    <property type="entry name" value="HisKA"/>
    <property type="match status" value="1"/>
</dbReference>
<comment type="catalytic activity">
    <reaction evidence="1">
        <text>ATP + protein L-histidine = ADP + protein N-phospho-L-histidine.</text>
        <dbReference type="EC" id="2.7.13.3"/>
    </reaction>
</comment>
<dbReference type="Pfam" id="PF00989">
    <property type="entry name" value="PAS"/>
    <property type="match status" value="1"/>
</dbReference>
<dbReference type="Gene3D" id="1.10.287.130">
    <property type="match status" value="1"/>
</dbReference>
<evidence type="ECO:0000256" key="2">
    <source>
        <dbReference type="ARBA" id="ARBA00012438"/>
    </source>
</evidence>
<sequence length="360" mass="40089">MKQKTLENNQLASSILGNLNTAVLLFDAELRLCYINSAGELLLAVSANAVLGKTAGDLVPCPAEPVEERLRESQKTRQPFTEREVELRRPDGELIRVNCTVLPVHQFESGADLLMELHQVDRQIRITREEHLISQHQATQALLRGLAHEIKNPLGGLRGAAQLLERELPSQDLREYTRIIIDEADRLQGLLNRMLGPNQLPQLREVNIHHVLEHVRSLLSAEYPGGPAIGRDYDPSIPDLRADSDRLIQALLNIARNGAEAAGDNGELSFRTRVLRQFTLGNELHRLVLRVEIEDTGPGIPEKLLDRIFFPMVSGRTGGSGLGLPIAQELINQHGGLIECESRPGSTRFFVYLPLEPNED</sequence>
<keyword evidence="8" id="KW-0067">ATP-binding</keyword>
<accession>A0ABS1CCD5</accession>
<dbReference type="SUPFAM" id="SSF55785">
    <property type="entry name" value="PYP-like sensor domain (PAS domain)"/>
    <property type="match status" value="1"/>
</dbReference>
<evidence type="ECO:0000256" key="8">
    <source>
        <dbReference type="ARBA" id="ARBA00022840"/>
    </source>
</evidence>
<dbReference type="InterPro" id="IPR004358">
    <property type="entry name" value="Sig_transdc_His_kin-like_C"/>
</dbReference>
<comment type="function">
    <text evidence="11">Member of the two-component regulatory system NtrB/NtrC, which controls expression of the nitrogen-regulated (ntr) genes in response to nitrogen limitation. Under conditions of nitrogen limitation, NtrB autophosphorylates and transfers the phosphoryl group to NtrC. In the presence of nitrogen, acts as a phosphatase that dephosphorylates and inactivates NtrC.</text>
</comment>
<keyword evidence="7" id="KW-0378">Hydrolase</keyword>
<dbReference type="PROSITE" id="PS50109">
    <property type="entry name" value="HIS_KIN"/>
    <property type="match status" value="1"/>
</dbReference>
<dbReference type="Proteomes" id="UP000748752">
    <property type="component" value="Unassembled WGS sequence"/>
</dbReference>
<dbReference type="EMBL" id="NRRV01000003">
    <property type="protein sequence ID" value="MBK1629565.1"/>
    <property type="molecule type" value="Genomic_DNA"/>
</dbReference>
<dbReference type="Gene3D" id="3.30.450.20">
    <property type="entry name" value="PAS domain"/>
    <property type="match status" value="1"/>
</dbReference>
<evidence type="ECO:0000313" key="17">
    <source>
        <dbReference type="Proteomes" id="UP000748752"/>
    </source>
</evidence>
<dbReference type="SMART" id="SM00091">
    <property type="entry name" value="PAS"/>
    <property type="match status" value="1"/>
</dbReference>
<evidence type="ECO:0000256" key="14">
    <source>
        <dbReference type="ARBA" id="ARBA00043094"/>
    </source>
</evidence>
<dbReference type="InterPro" id="IPR036890">
    <property type="entry name" value="HATPase_C_sf"/>
</dbReference>
<dbReference type="CDD" id="cd00130">
    <property type="entry name" value="PAS"/>
    <property type="match status" value="1"/>
</dbReference>
<dbReference type="SMART" id="SM00388">
    <property type="entry name" value="HisKA"/>
    <property type="match status" value="1"/>
</dbReference>
<evidence type="ECO:0000256" key="9">
    <source>
        <dbReference type="ARBA" id="ARBA00023012"/>
    </source>
</evidence>
<dbReference type="EC" id="2.7.13.3" evidence="2"/>
<dbReference type="InterPro" id="IPR000014">
    <property type="entry name" value="PAS"/>
</dbReference>
<dbReference type="RefSeq" id="WP_200233648.1">
    <property type="nucleotide sequence ID" value="NZ_NRRV01000003.1"/>
</dbReference>
<keyword evidence="9" id="KW-0902">Two-component regulatory system</keyword>
<keyword evidence="4" id="KW-0808">Transferase</keyword>
<dbReference type="CDD" id="cd00082">
    <property type="entry name" value="HisKA"/>
    <property type="match status" value="1"/>
</dbReference>
<evidence type="ECO:0000256" key="5">
    <source>
        <dbReference type="ARBA" id="ARBA00022741"/>
    </source>
</evidence>
<name>A0ABS1CCD5_9GAMM</name>
<dbReference type="SUPFAM" id="SSF47384">
    <property type="entry name" value="Homodimeric domain of signal transducing histidine kinase"/>
    <property type="match status" value="1"/>
</dbReference>
<dbReference type="PANTHER" id="PTHR43065">
    <property type="entry name" value="SENSOR HISTIDINE KINASE"/>
    <property type="match status" value="1"/>
</dbReference>
<evidence type="ECO:0000256" key="3">
    <source>
        <dbReference type="ARBA" id="ARBA00022553"/>
    </source>
</evidence>